<protein>
    <submittedName>
        <fullName evidence="1">Uncharacterized protein</fullName>
    </submittedName>
</protein>
<dbReference type="EMBL" id="WHNX01000015">
    <property type="protein sequence ID" value="MPW26242.1"/>
    <property type="molecule type" value="Genomic_DNA"/>
</dbReference>
<evidence type="ECO:0000313" key="2">
    <source>
        <dbReference type="Proteomes" id="UP000440004"/>
    </source>
</evidence>
<evidence type="ECO:0000313" key="1">
    <source>
        <dbReference type="EMBL" id="MPW26242.1"/>
    </source>
</evidence>
<reference evidence="1 2" key="1">
    <citation type="submission" date="2019-10" db="EMBL/GenBank/DDBJ databases">
        <title>Alkalibaculum tamaniensis sp.nov., a new alkaliphilic acetogen, isolated on methoxylated aromatics from a mud volcano.</title>
        <authorList>
            <person name="Khomyakova M.A."/>
            <person name="Merkel A.Y."/>
            <person name="Bonch-Osmolovskaya E.A."/>
            <person name="Slobodkin A.I."/>
        </authorList>
    </citation>
    <scope>NUCLEOTIDE SEQUENCE [LARGE SCALE GENOMIC DNA]</scope>
    <source>
        <strain evidence="1 2">M08DMB</strain>
    </source>
</reference>
<name>A0A6A7KA54_9FIRM</name>
<accession>A0A6A7KA54</accession>
<proteinExistence type="predicted"/>
<organism evidence="1 2">
    <name type="scientific">Alkalibaculum sporogenes</name>
    <dbReference type="NCBI Taxonomy" id="2655001"/>
    <lineage>
        <taxon>Bacteria</taxon>
        <taxon>Bacillati</taxon>
        <taxon>Bacillota</taxon>
        <taxon>Clostridia</taxon>
        <taxon>Eubacteriales</taxon>
        <taxon>Eubacteriaceae</taxon>
        <taxon>Alkalibaculum</taxon>
    </lineage>
</organism>
<dbReference type="Proteomes" id="UP000440004">
    <property type="component" value="Unassembled WGS sequence"/>
</dbReference>
<dbReference type="Gene3D" id="1.10.8.200">
    <property type="entry name" value="Replisome organizer (g39p helicase loader/inhibitor protein)"/>
    <property type="match status" value="1"/>
</dbReference>
<gene>
    <name evidence="1" type="ORF">GC105_10625</name>
</gene>
<comment type="caution">
    <text evidence="1">The sequence shown here is derived from an EMBL/GenBank/DDBJ whole genome shotgun (WGS) entry which is preliminary data.</text>
</comment>
<dbReference type="AlphaFoldDB" id="A0A6A7KA54"/>
<keyword evidence="2" id="KW-1185">Reference proteome</keyword>
<sequence>MMNKTETIGIMAILKEAYPMYYKNKTKEELNTAVNLWVEMFSDEDINLVKAAVKAYLANDIKGFPPVIGQIKNSVYNLTNPGQMTEQEAWGLVYKAVGNGYYNSVEEFKKLPLTIQNVLGSHTQLIQWSQMDSTTLQSVVASNFMRSYKARSQTEREYQKLPNDIKNLIDSTLLKIEG</sequence>